<protein>
    <recommendedName>
        <fullName evidence="3">Antirestriction protein ArdA</fullName>
    </recommendedName>
</protein>
<accession>A0ABR7KDG0</accession>
<name>A0ABR7KDG0_9FIRM</name>
<reference evidence="1 2" key="1">
    <citation type="submission" date="2020-08" db="EMBL/GenBank/DDBJ databases">
        <authorList>
            <person name="Liu C."/>
            <person name="Sun Q."/>
        </authorList>
    </citation>
    <scope>NUCLEOTIDE SEQUENCE [LARGE SCALE GENOMIC DNA]</scope>
    <source>
        <strain evidence="1 2">NSJ-22</strain>
    </source>
</reference>
<evidence type="ECO:0000313" key="2">
    <source>
        <dbReference type="Proteomes" id="UP000603474"/>
    </source>
</evidence>
<proteinExistence type="predicted"/>
<dbReference type="EMBL" id="JACRWG010000058">
    <property type="protein sequence ID" value="MBC6010730.1"/>
    <property type="molecule type" value="Genomic_DNA"/>
</dbReference>
<sequence length="182" mass="21305">MYILQLCQGELSTNVGLFGSIEEGRKLISQLTGYQYEDIEGFEYEYFDPTTVPDYVELEYNGHIVPFTTYMFTGDGRVDIYWNEIVDLSIPGDGMIEGSTRVDAYSIPNDELKDYIEKREYNYRCVKQYLESKGYEVERTYFGSEDGEAILYRSSDEWHFLTHMDPEFVESEDIIKDLDILI</sequence>
<evidence type="ECO:0000313" key="1">
    <source>
        <dbReference type="EMBL" id="MBC6010730.1"/>
    </source>
</evidence>
<dbReference type="RefSeq" id="WP_187012855.1">
    <property type="nucleotide sequence ID" value="NZ_JACRWG010000058.1"/>
</dbReference>
<gene>
    <name evidence="1" type="ORF">H8909_10885</name>
</gene>
<dbReference type="Proteomes" id="UP000603474">
    <property type="component" value="Unassembled WGS sequence"/>
</dbReference>
<evidence type="ECO:0008006" key="3">
    <source>
        <dbReference type="Google" id="ProtNLM"/>
    </source>
</evidence>
<comment type="caution">
    <text evidence="1">The sequence shown here is derived from an EMBL/GenBank/DDBJ whole genome shotgun (WGS) entry which is preliminary data.</text>
</comment>
<keyword evidence="2" id="KW-1185">Reference proteome</keyword>
<organism evidence="1 2">
    <name type="scientific">Catenibacterium faecis</name>
    <dbReference type="NCBI Taxonomy" id="2764323"/>
    <lineage>
        <taxon>Bacteria</taxon>
        <taxon>Bacillati</taxon>
        <taxon>Bacillota</taxon>
        <taxon>Erysipelotrichia</taxon>
        <taxon>Erysipelotrichales</taxon>
        <taxon>Coprobacillaceae</taxon>
        <taxon>Catenibacterium</taxon>
    </lineage>
</organism>